<dbReference type="AlphaFoldDB" id="F8KGI1"/>
<reference evidence="1" key="1">
    <citation type="journal article" date="2011" name="J. Bacteriol.">
        <title>Genome sequence of the vertebrate gut symbiont Lactobacillus reuteri ATCC 53608.</title>
        <authorList>
            <person name="Heavens D."/>
            <person name="Tailford L.E."/>
            <person name="Crossman L."/>
            <person name="Jeffers F."/>
            <person name="Mackenzie D.A."/>
            <person name="Caccamo M."/>
            <person name="Juge N."/>
        </authorList>
    </citation>
    <scope>NUCLEOTIDE SEQUENCE [LARGE SCALE GENOMIC DNA]</scope>
    <source>
        <strain evidence="1">ATCC 53608</strain>
    </source>
</reference>
<evidence type="ECO:0000313" key="1">
    <source>
        <dbReference type="EMBL" id="CCC04581.1"/>
    </source>
</evidence>
<proteinExistence type="predicted"/>
<dbReference type="EMBL" id="FR854370">
    <property type="protein sequence ID" value="CCC04581.1"/>
    <property type="molecule type" value="Genomic_DNA"/>
</dbReference>
<protein>
    <submittedName>
        <fullName evidence="1">Uncharacterized protein</fullName>
    </submittedName>
</protein>
<reference evidence="1" key="2">
    <citation type="submission" date="2011-05" db="EMBL/GenBank/DDBJ databases">
        <authorList>
            <person name="Davey R."/>
        </authorList>
    </citation>
    <scope>NUCLEOTIDE SEQUENCE</scope>
    <source>
        <strain evidence="1">ATCC 53608</strain>
    </source>
</reference>
<accession>F8KGI1</accession>
<dbReference type="HOGENOM" id="CLU_2991074_0_0_9"/>
<sequence length="57" mass="6575">MNFTIKKGLLAHERLPSTYANVGLCDLRGCIADLYFLILLKIKDRPVNFGQLRTIFY</sequence>
<gene>
    <name evidence="1" type="ORF">LRATCC53608_1828</name>
</gene>
<name>F8KGI1_LIMR5</name>
<organism evidence="1">
    <name type="scientific">Limosilactobacillus reuteri subsp. suis (strain ATCC 53608 / LMG 31752 / 1063)</name>
    <name type="common">Lactobacillus reuteri</name>
    <dbReference type="NCBI Taxonomy" id="927703"/>
    <lineage>
        <taxon>Bacteria</taxon>
        <taxon>Bacillati</taxon>
        <taxon>Bacillota</taxon>
        <taxon>Bacilli</taxon>
        <taxon>Lactobacillales</taxon>
        <taxon>Lactobacillaceae</taxon>
        <taxon>Limosilactobacillus</taxon>
    </lineage>
</organism>